<sequence>MPRLIAALIRHGDYHQLADTPSAHQPFPLNEKGLAQAQSGGQRIKNLVDELGLTLHPEIDTSLLQRAWQTAEQIQQVLDPGQQDTQLCGFAELAERSVGSAANLSTHAIAAIIDQDPRYPSLPKDWKSNSHFRLPFIGAESLMESGQRVATHLQTRMAELETQISTDTVKLFIGHGAAFRHAAHILGALAFEDIAKLSMYHAEPVLLEYSRNGDWQHIGGKWKIRDKHSAYKD</sequence>
<proteinExistence type="predicted"/>
<protein>
    <submittedName>
        <fullName evidence="3">Histidine phosphatase family protein</fullName>
    </submittedName>
</protein>
<feature type="active site" description="Tele-phosphohistidine intermediate" evidence="1">
    <location>
        <position position="11"/>
    </location>
</feature>
<evidence type="ECO:0000256" key="1">
    <source>
        <dbReference type="PIRSR" id="PIRSR613078-1"/>
    </source>
</evidence>
<dbReference type="Gene3D" id="3.40.50.1240">
    <property type="entry name" value="Phosphoglycerate mutase-like"/>
    <property type="match status" value="1"/>
</dbReference>
<dbReference type="EMBL" id="JACXLD010000001">
    <property type="protein sequence ID" value="MBD2857483.1"/>
    <property type="molecule type" value="Genomic_DNA"/>
</dbReference>
<accession>A0A927BZM7</accession>
<feature type="binding site" evidence="2">
    <location>
        <position position="66"/>
    </location>
    <ligand>
        <name>substrate</name>
    </ligand>
</feature>
<comment type="caution">
    <text evidence="3">The sequence shown here is derived from an EMBL/GenBank/DDBJ whole genome shotgun (WGS) entry which is preliminary data.</text>
</comment>
<dbReference type="Pfam" id="PF00300">
    <property type="entry name" value="His_Phos_1"/>
    <property type="match status" value="1"/>
</dbReference>
<dbReference type="SUPFAM" id="SSF53254">
    <property type="entry name" value="Phosphoglycerate mutase-like"/>
    <property type="match status" value="1"/>
</dbReference>
<evidence type="ECO:0000313" key="4">
    <source>
        <dbReference type="Proteomes" id="UP000610558"/>
    </source>
</evidence>
<gene>
    <name evidence="3" type="ORF">IB286_00590</name>
</gene>
<evidence type="ECO:0000256" key="2">
    <source>
        <dbReference type="PIRSR" id="PIRSR613078-2"/>
    </source>
</evidence>
<dbReference type="InterPro" id="IPR029033">
    <property type="entry name" value="His_PPase_superfam"/>
</dbReference>
<evidence type="ECO:0000313" key="3">
    <source>
        <dbReference type="EMBL" id="MBD2857483.1"/>
    </source>
</evidence>
<dbReference type="Proteomes" id="UP000610558">
    <property type="component" value="Unassembled WGS sequence"/>
</dbReference>
<name>A0A927BZM7_9GAMM</name>
<organism evidence="3 4">
    <name type="scientific">Spongiibacter pelagi</name>
    <dbReference type="NCBI Taxonomy" id="2760804"/>
    <lineage>
        <taxon>Bacteria</taxon>
        <taxon>Pseudomonadati</taxon>
        <taxon>Pseudomonadota</taxon>
        <taxon>Gammaproteobacteria</taxon>
        <taxon>Cellvibrionales</taxon>
        <taxon>Spongiibacteraceae</taxon>
        <taxon>Spongiibacter</taxon>
    </lineage>
</organism>
<dbReference type="AlphaFoldDB" id="A0A927BZM7"/>
<feature type="active site" description="Proton donor/acceptor" evidence="1">
    <location>
        <position position="95"/>
    </location>
</feature>
<dbReference type="InterPro" id="IPR013078">
    <property type="entry name" value="His_Pase_superF_clade-1"/>
</dbReference>
<dbReference type="CDD" id="cd07067">
    <property type="entry name" value="HP_PGM_like"/>
    <property type="match status" value="1"/>
</dbReference>
<keyword evidence="4" id="KW-1185">Reference proteome</keyword>
<dbReference type="RefSeq" id="WP_190761723.1">
    <property type="nucleotide sequence ID" value="NZ_JACXLD010000001.1"/>
</dbReference>
<reference evidence="3" key="1">
    <citation type="submission" date="2020-09" db="EMBL/GenBank/DDBJ databases">
        <authorList>
            <person name="Yoon J.-W."/>
        </authorList>
    </citation>
    <scope>NUCLEOTIDE SEQUENCE</scope>
    <source>
        <strain evidence="3">KMU-158</strain>
    </source>
</reference>